<protein>
    <recommendedName>
        <fullName evidence="2">Bacterial Ig-like domain-containing protein</fullName>
    </recommendedName>
</protein>
<dbReference type="Proteomes" id="UP000234296">
    <property type="component" value="Unassembled WGS sequence"/>
</dbReference>
<evidence type="ECO:0000256" key="1">
    <source>
        <dbReference type="SAM" id="MobiDB-lite"/>
    </source>
</evidence>
<name>A0ABX4SXT0_9GAMM</name>
<reference evidence="4" key="1">
    <citation type="submission" date="2017-12" db="EMBL/GenBank/DDBJ databases">
        <title>The genome sequence of Pantoea sp. 596.</title>
        <authorList>
            <person name="Gao J."/>
            <person name="Mao X."/>
            <person name="Sun J."/>
        </authorList>
    </citation>
    <scope>NUCLEOTIDE SEQUENCE [LARGE SCALE GENOMIC DNA]</scope>
    <source>
        <strain evidence="4">596</strain>
    </source>
</reference>
<feature type="domain" description="Bacterial Ig-like" evidence="2">
    <location>
        <begin position="234"/>
        <end position="324"/>
    </location>
</feature>
<feature type="region of interest" description="Disordered" evidence="1">
    <location>
        <begin position="163"/>
        <end position="220"/>
    </location>
</feature>
<accession>A0ABX4SXT0</accession>
<dbReference type="RefSeq" id="WP_101761758.1">
    <property type="nucleotide sequence ID" value="NZ_PJRT01000005.1"/>
</dbReference>
<organism evidence="3 4">
    <name type="scientific">Pantoea endophytica</name>
    <dbReference type="NCBI Taxonomy" id="92488"/>
    <lineage>
        <taxon>Bacteria</taxon>
        <taxon>Pseudomonadati</taxon>
        <taxon>Pseudomonadota</taxon>
        <taxon>Gammaproteobacteria</taxon>
        <taxon>Enterobacterales</taxon>
        <taxon>Erwiniaceae</taxon>
        <taxon>Pantoea</taxon>
    </lineage>
</organism>
<dbReference type="Gene3D" id="3.30.420.430">
    <property type="match status" value="2"/>
</dbReference>
<keyword evidence="4" id="KW-1185">Reference proteome</keyword>
<gene>
    <name evidence="3" type="ORF">PZBJ_06630</name>
</gene>
<feature type="region of interest" description="Disordered" evidence="1">
    <location>
        <begin position="243"/>
        <end position="263"/>
    </location>
</feature>
<dbReference type="EMBL" id="PJRT01000005">
    <property type="protein sequence ID" value="PLR26450.1"/>
    <property type="molecule type" value="Genomic_DNA"/>
</dbReference>
<evidence type="ECO:0000313" key="3">
    <source>
        <dbReference type="EMBL" id="PLR26450.1"/>
    </source>
</evidence>
<feature type="compositionally biased region" description="Polar residues" evidence="1">
    <location>
        <begin position="250"/>
        <end position="263"/>
    </location>
</feature>
<proteinExistence type="predicted"/>
<dbReference type="InterPro" id="IPR044016">
    <property type="entry name" value="Big_13"/>
</dbReference>
<evidence type="ECO:0000259" key="2">
    <source>
        <dbReference type="Pfam" id="PF19077"/>
    </source>
</evidence>
<evidence type="ECO:0000313" key="4">
    <source>
        <dbReference type="Proteomes" id="UP000234296"/>
    </source>
</evidence>
<feature type="compositionally biased region" description="Acidic residues" evidence="1">
    <location>
        <begin position="198"/>
        <end position="211"/>
    </location>
</feature>
<comment type="caution">
    <text evidence="3">The sequence shown here is derived from an EMBL/GenBank/DDBJ whole genome shotgun (WGS) entry which is preliminary data.</text>
</comment>
<dbReference type="Pfam" id="PF19077">
    <property type="entry name" value="Big_13"/>
    <property type="match status" value="1"/>
</dbReference>
<sequence length="385" mass="40195">MVDINLAVVSGRRIIQAENLPPNPNKPVTVKAEKGARYVLAEGESLTGPDMIRLKRVGNDLQLTLRGDNPETPNLVIEDYYAHPGEIVGMGEDGQWHAFTSASADAEMNPAGLQDGDYSTVLLDSAVLPPLSNLEVDGNAASYGLLAVAAAASVAALAMLTRSNSHDKSSTPPPPPEEEKPEESTAVPDDQTPGEQADATEETEQPAEEETPTPIDEQTPIAAPEATLGSIHDDVGEQQGALLDNDVTDDNTPTLSGGEQQPGSVIQIIDNGNLLGTTIADAEGNWSFTPEAALPNGSHAFVVVVTDPAGVVSAPSDPAVIVIDAAEEAPIEALSLGDLLPADSDLSDWAQFSLADGERADYNTATPADDVSRLIDDLLGNHPLN</sequence>